<proteinExistence type="predicted"/>
<protein>
    <submittedName>
        <fullName evidence="1">Uncharacterized protein</fullName>
    </submittedName>
</protein>
<dbReference type="KEGG" id="scu:SCE1572_38570"/>
<sequence>MMPMMSMPMTGSMGMMPQMMGTQMMGQMPMMARMTCEMDKEGMVCKMMPMEGMNMDMLRQRCDAMMKMMGMGMPMMLMCGSMPMMMCMGTGMGMGSGASGSSNMGGSNVASMNR</sequence>
<reference evidence="1 2" key="1">
    <citation type="journal article" date="2013" name="Sci. Rep.">
        <title>Extraordinary expansion of a Sorangium cellulosum genome from an alkaline milieu.</title>
        <authorList>
            <person name="Han K."/>
            <person name="Li Z.F."/>
            <person name="Peng R."/>
            <person name="Zhu L.P."/>
            <person name="Zhou T."/>
            <person name="Wang L.G."/>
            <person name="Li S.G."/>
            <person name="Zhang X.B."/>
            <person name="Hu W."/>
            <person name="Wu Z.H."/>
            <person name="Qin N."/>
            <person name="Li Y.Z."/>
        </authorList>
    </citation>
    <scope>NUCLEOTIDE SEQUENCE [LARGE SCALE GENOMIC DNA]</scope>
    <source>
        <strain evidence="1 2">So0157-2</strain>
    </source>
</reference>
<dbReference type="RefSeq" id="WP_020739593.1">
    <property type="nucleotide sequence ID" value="NC_021658.1"/>
</dbReference>
<evidence type="ECO:0000313" key="2">
    <source>
        <dbReference type="Proteomes" id="UP000014803"/>
    </source>
</evidence>
<gene>
    <name evidence="1" type="ORF">SCE1572_38570</name>
</gene>
<name>S4Y623_SORCE</name>
<dbReference type="Proteomes" id="UP000014803">
    <property type="component" value="Chromosome"/>
</dbReference>
<dbReference type="AlphaFoldDB" id="S4Y623"/>
<dbReference type="EMBL" id="CP003969">
    <property type="protein sequence ID" value="AGP39886.1"/>
    <property type="molecule type" value="Genomic_DNA"/>
</dbReference>
<dbReference type="HOGENOM" id="CLU_2119534_0_0_7"/>
<accession>S4Y623</accession>
<organism evidence="1 2">
    <name type="scientific">Sorangium cellulosum So0157-2</name>
    <dbReference type="NCBI Taxonomy" id="1254432"/>
    <lineage>
        <taxon>Bacteria</taxon>
        <taxon>Pseudomonadati</taxon>
        <taxon>Myxococcota</taxon>
        <taxon>Polyangia</taxon>
        <taxon>Polyangiales</taxon>
        <taxon>Polyangiaceae</taxon>
        <taxon>Sorangium</taxon>
    </lineage>
</organism>
<evidence type="ECO:0000313" key="1">
    <source>
        <dbReference type="EMBL" id="AGP39886.1"/>
    </source>
</evidence>
<dbReference type="PATRIC" id="fig|1254432.3.peg.8736"/>